<sequence>MLVIGITGSIAAGKSTVCSILTGMGYQVIDADEIAHRILEEDDDVWAAIAARYGEDVVDAEGRIDRSSLGRIVFGDAQEKAFLESTLHPGIEETLNSTIENLQGKTKDDLLFIEAALIFQSGFENRYDGIWLITATAEDQKNRLVATRQMSEEEATTRIEAIAPLSAEQIARCQHIDNSQTFQYTEQQVEKLVARTLKRLKDGTDDVREGS</sequence>
<proteinExistence type="inferred from homology"/>
<evidence type="ECO:0000256" key="1">
    <source>
        <dbReference type="ARBA" id="ARBA00022741"/>
    </source>
</evidence>
<comment type="catalytic activity">
    <reaction evidence="3">
        <text>3'-dephospho-CoA + ATP = ADP + CoA + H(+)</text>
        <dbReference type="Rhea" id="RHEA:18245"/>
        <dbReference type="ChEBI" id="CHEBI:15378"/>
        <dbReference type="ChEBI" id="CHEBI:30616"/>
        <dbReference type="ChEBI" id="CHEBI:57287"/>
        <dbReference type="ChEBI" id="CHEBI:57328"/>
        <dbReference type="ChEBI" id="CHEBI:456216"/>
        <dbReference type="EC" id="2.7.1.24"/>
    </reaction>
</comment>
<dbReference type="HAMAP" id="MF_00376">
    <property type="entry name" value="Dephospho_CoA_kinase"/>
    <property type="match status" value="1"/>
</dbReference>
<gene>
    <name evidence="3" type="primary">coaE</name>
    <name evidence="5" type="ORF">AUK40_01370</name>
</gene>
<dbReference type="EC" id="2.7.1.24" evidence="3 4"/>
<comment type="caution">
    <text evidence="5">The sequence shown here is derived from an EMBL/GenBank/DDBJ whole genome shotgun (WGS) entry which is preliminary data.</text>
</comment>
<protein>
    <recommendedName>
        <fullName evidence="3 4">Dephospho-CoA kinase</fullName>
        <ecNumber evidence="3 4">2.7.1.24</ecNumber>
    </recommendedName>
    <alternativeName>
        <fullName evidence="3">Dephosphocoenzyme A kinase</fullName>
    </alternativeName>
</protein>
<reference evidence="5" key="1">
    <citation type="journal article" date="2016" name="Environ. Microbiol.">
        <title>Genomic resolution of a cold subsurface aquifer community provides metabolic insights for novel microbes adapted to high CO concentrations.</title>
        <authorList>
            <person name="Probst A.J."/>
            <person name="Castelle C.J."/>
            <person name="Singh A."/>
            <person name="Brown C.T."/>
            <person name="Anantharaman K."/>
            <person name="Sharon I."/>
            <person name="Hug L.A."/>
            <person name="Burstein D."/>
            <person name="Emerson J.B."/>
            <person name="Thomas B.C."/>
            <person name="Banfield J.F."/>
        </authorList>
    </citation>
    <scope>NUCLEOTIDE SEQUENCE [LARGE SCALE GENOMIC DNA]</scope>
    <source>
        <strain evidence="5">CG2_30_54_11</strain>
    </source>
</reference>
<dbReference type="NCBIfam" id="TIGR00152">
    <property type="entry name" value="dephospho-CoA kinase"/>
    <property type="match status" value="1"/>
</dbReference>
<dbReference type="PANTHER" id="PTHR10695:SF46">
    <property type="entry name" value="BIFUNCTIONAL COENZYME A SYNTHASE-RELATED"/>
    <property type="match status" value="1"/>
</dbReference>
<keyword evidence="3" id="KW-0963">Cytoplasm</keyword>
<dbReference type="PANTHER" id="PTHR10695">
    <property type="entry name" value="DEPHOSPHO-COA KINASE-RELATED"/>
    <property type="match status" value="1"/>
</dbReference>
<dbReference type="CDD" id="cd02022">
    <property type="entry name" value="DPCK"/>
    <property type="match status" value="1"/>
</dbReference>
<dbReference type="InterPro" id="IPR027417">
    <property type="entry name" value="P-loop_NTPase"/>
</dbReference>
<dbReference type="STRING" id="1817892.AUK40_01370"/>
<keyword evidence="3" id="KW-0808">Transferase</keyword>
<dbReference type="GO" id="GO:0015937">
    <property type="term" value="P:coenzyme A biosynthetic process"/>
    <property type="evidence" value="ECO:0007669"/>
    <property type="project" value="UniProtKB-UniRule"/>
</dbReference>
<organism evidence="5 6">
    <name type="scientific">Candidatus Wirthbacteria bacterium CG2_30_54_11</name>
    <dbReference type="NCBI Taxonomy" id="1817892"/>
    <lineage>
        <taxon>Bacteria</taxon>
        <taxon>Candidatus Wirthbacteria</taxon>
    </lineage>
</organism>
<dbReference type="Gene3D" id="3.40.50.300">
    <property type="entry name" value="P-loop containing nucleotide triphosphate hydrolases"/>
    <property type="match status" value="1"/>
</dbReference>
<dbReference type="UniPathway" id="UPA00241">
    <property type="reaction ID" value="UER00356"/>
</dbReference>
<keyword evidence="1 3" id="KW-0547">Nucleotide-binding</keyword>
<dbReference type="GO" id="GO:0005524">
    <property type="term" value="F:ATP binding"/>
    <property type="evidence" value="ECO:0007669"/>
    <property type="project" value="UniProtKB-UniRule"/>
</dbReference>
<name>A0A1J5IZI1_9BACT</name>
<dbReference type="PROSITE" id="PS51219">
    <property type="entry name" value="DPCK"/>
    <property type="match status" value="1"/>
</dbReference>
<dbReference type="Pfam" id="PF01121">
    <property type="entry name" value="CoaE"/>
    <property type="match status" value="1"/>
</dbReference>
<dbReference type="InterPro" id="IPR001977">
    <property type="entry name" value="Depp_CoAkinase"/>
</dbReference>
<evidence type="ECO:0000313" key="6">
    <source>
        <dbReference type="Proteomes" id="UP000183245"/>
    </source>
</evidence>
<comment type="similarity">
    <text evidence="3">Belongs to the CoaE family.</text>
</comment>
<evidence type="ECO:0000256" key="2">
    <source>
        <dbReference type="ARBA" id="ARBA00022840"/>
    </source>
</evidence>
<keyword evidence="3 5" id="KW-0418">Kinase</keyword>
<comment type="function">
    <text evidence="3">Catalyzes the phosphorylation of the 3'-hydroxyl group of dephosphocoenzyme A to form coenzyme A.</text>
</comment>
<comment type="subcellular location">
    <subcellularLocation>
        <location evidence="3">Cytoplasm</location>
    </subcellularLocation>
</comment>
<evidence type="ECO:0000256" key="3">
    <source>
        <dbReference type="HAMAP-Rule" id="MF_00376"/>
    </source>
</evidence>
<evidence type="ECO:0000313" key="5">
    <source>
        <dbReference type="EMBL" id="OIP98551.1"/>
    </source>
</evidence>
<dbReference type="AlphaFoldDB" id="A0A1J5IZI1"/>
<dbReference type="GO" id="GO:0004140">
    <property type="term" value="F:dephospho-CoA kinase activity"/>
    <property type="evidence" value="ECO:0007669"/>
    <property type="project" value="UniProtKB-UniRule"/>
</dbReference>
<dbReference type="Proteomes" id="UP000183245">
    <property type="component" value="Unassembled WGS sequence"/>
</dbReference>
<feature type="binding site" evidence="3">
    <location>
        <begin position="11"/>
        <end position="16"/>
    </location>
    <ligand>
        <name>ATP</name>
        <dbReference type="ChEBI" id="CHEBI:30616"/>
    </ligand>
</feature>
<dbReference type="SUPFAM" id="SSF52540">
    <property type="entry name" value="P-loop containing nucleoside triphosphate hydrolases"/>
    <property type="match status" value="1"/>
</dbReference>
<keyword evidence="3" id="KW-0173">Coenzyme A biosynthesis</keyword>
<evidence type="ECO:0000256" key="4">
    <source>
        <dbReference type="NCBIfam" id="TIGR00152"/>
    </source>
</evidence>
<keyword evidence="2 3" id="KW-0067">ATP-binding</keyword>
<dbReference type="GO" id="GO:0005737">
    <property type="term" value="C:cytoplasm"/>
    <property type="evidence" value="ECO:0007669"/>
    <property type="project" value="UniProtKB-SubCell"/>
</dbReference>
<comment type="pathway">
    <text evidence="3">Cofactor biosynthesis; coenzyme A biosynthesis; CoA from (R)-pantothenate: step 5/5.</text>
</comment>
<accession>A0A1J5IZI1</accession>
<dbReference type="EMBL" id="MNZT01000024">
    <property type="protein sequence ID" value="OIP98551.1"/>
    <property type="molecule type" value="Genomic_DNA"/>
</dbReference>